<sequence length="1011" mass="115391">MPKAGKKAKPRPKPMVVHAPVAVTTPTGGSKTVMKSYTRNKLQDVMNCEMKARMASLTPEEAKKFTQLREMCDEGPGCSENEDIITYDDVAQGNVRVEISHAGGEMEALAADLNTTVNGERTSHATHSRQDAVQREVLGFRAQMKAMTDAYIKWGASQGEFRLDSDHTPPAPNEIEGTYKIEVVDIFSTYTMEVPMTGNDVYLSSCFVAQGLIPATPWKPKVAFTTHCLEIYRLVRLRSPGISIQPWVKTLADLHGCELKPYASKAFSKCFDVYLEILQVVDDRIKKVLGRDAPDWRLKNCCPACTYKLEGEMKMIFEMLVALDGNDSLKRILVKDKTVDENGAVHGRGKEHDDPRTADAGRNYLMTREDVDKWSKEVLATLVQRPRSKDKAEDTECQERWKNISEELTAKMWGIFDETRVFLALCRHGFVLLVADMVRSGELAKYGLAITNQLLQAFGPDLGVGYDIGCGFSSTVRDSPLGPLAEAMNLKMLVGAFHGHAHNRSCQLKHLATYVLGLGLEDLETCERFFSKSNGLAWAVRYARVFHRRQAIVTYLAHMDTFETYANLSTFLVNNYKQALEQIDLEDSLKFAMDQAGISGPEVFEERLKQEQEYLWGLSKEPEAETDQMEYYTRLIHLASRKIFHLSHRMFLPSYPSFHFPIRSILPLHLPTTSTHRIHHIRERYNTVHQEGSTANGTARWHAKENYNWAVQAVQEMEKEMDILVRWTVDDEEYENAEALVASRHYRLALNKLEELVIKRLFELTKMNMSGTGYKLRKHIAKALQTQSKTIRTALGQYNAAATSLDPPRRTLKWEEVVEFTFLSDFDLLRDPEGNAAIRPWATPAARALMDTHFKILRAKEEIQRLNIEIRRLVTYIRDERDFLVAKEEEIRETDPDLAFFVHRYRMERGRFDDTHMKRLRKLQATYKERFTGTLEPGVRRKEPKIPIPMMVDDQQAQREALEAEMHRVLAGGGGEDDGWETDDGDEEEEEELARAIETVVVLATDKDKTD</sequence>
<feature type="region of interest" description="Disordered" evidence="1">
    <location>
        <begin position="970"/>
        <end position="990"/>
    </location>
</feature>
<feature type="compositionally biased region" description="Acidic residues" evidence="1">
    <location>
        <begin position="975"/>
        <end position="990"/>
    </location>
</feature>
<gene>
    <name evidence="2" type="ORF">DFH08DRAFT_969381</name>
</gene>
<dbReference type="Proteomes" id="UP001218218">
    <property type="component" value="Unassembled WGS sequence"/>
</dbReference>
<proteinExistence type="predicted"/>
<reference evidence="2" key="1">
    <citation type="submission" date="2023-03" db="EMBL/GenBank/DDBJ databases">
        <title>Massive genome expansion in bonnet fungi (Mycena s.s.) driven by repeated elements and novel gene families across ecological guilds.</title>
        <authorList>
            <consortium name="Lawrence Berkeley National Laboratory"/>
            <person name="Harder C.B."/>
            <person name="Miyauchi S."/>
            <person name="Viragh M."/>
            <person name="Kuo A."/>
            <person name="Thoen E."/>
            <person name="Andreopoulos B."/>
            <person name="Lu D."/>
            <person name="Skrede I."/>
            <person name="Drula E."/>
            <person name="Henrissat B."/>
            <person name="Morin E."/>
            <person name="Kohler A."/>
            <person name="Barry K."/>
            <person name="LaButti K."/>
            <person name="Morin E."/>
            <person name="Salamov A."/>
            <person name="Lipzen A."/>
            <person name="Mereny Z."/>
            <person name="Hegedus B."/>
            <person name="Baldrian P."/>
            <person name="Stursova M."/>
            <person name="Weitz H."/>
            <person name="Taylor A."/>
            <person name="Grigoriev I.V."/>
            <person name="Nagy L.G."/>
            <person name="Martin F."/>
            <person name="Kauserud H."/>
        </authorList>
    </citation>
    <scope>NUCLEOTIDE SEQUENCE</scope>
    <source>
        <strain evidence="2">CBHHK002</strain>
    </source>
</reference>
<comment type="caution">
    <text evidence="2">The sequence shown here is derived from an EMBL/GenBank/DDBJ whole genome shotgun (WGS) entry which is preliminary data.</text>
</comment>
<dbReference type="InterPro" id="IPR040521">
    <property type="entry name" value="KDZ"/>
</dbReference>
<keyword evidence="3" id="KW-1185">Reference proteome</keyword>
<protein>
    <recommendedName>
        <fullName evidence="4">CxC2-like cysteine cluster KDZ transposase-associated domain-containing protein</fullName>
    </recommendedName>
</protein>
<evidence type="ECO:0008006" key="4">
    <source>
        <dbReference type="Google" id="ProtNLM"/>
    </source>
</evidence>
<evidence type="ECO:0000256" key="1">
    <source>
        <dbReference type="SAM" id="MobiDB-lite"/>
    </source>
</evidence>
<accession>A0AAD7EGK6</accession>
<dbReference type="PANTHER" id="PTHR33096">
    <property type="entry name" value="CXC2 DOMAIN-CONTAINING PROTEIN"/>
    <property type="match status" value="1"/>
</dbReference>
<dbReference type="Pfam" id="PF18758">
    <property type="entry name" value="KDZ"/>
    <property type="match status" value="1"/>
</dbReference>
<dbReference type="AlphaFoldDB" id="A0AAD7EGK6"/>
<organism evidence="2 3">
    <name type="scientific">Mycena albidolilacea</name>
    <dbReference type="NCBI Taxonomy" id="1033008"/>
    <lineage>
        <taxon>Eukaryota</taxon>
        <taxon>Fungi</taxon>
        <taxon>Dikarya</taxon>
        <taxon>Basidiomycota</taxon>
        <taxon>Agaricomycotina</taxon>
        <taxon>Agaricomycetes</taxon>
        <taxon>Agaricomycetidae</taxon>
        <taxon>Agaricales</taxon>
        <taxon>Marasmiineae</taxon>
        <taxon>Mycenaceae</taxon>
        <taxon>Mycena</taxon>
    </lineage>
</organism>
<dbReference type="PANTHER" id="PTHR33096:SF1">
    <property type="entry name" value="CXC1-LIKE CYSTEINE CLUSTER ASSOCIATED WITH KDZ TRANSPOSASES DOMAIN-CONTAINING PROTEIN"/>
    <property type="match status" value="1"/>
</dbReference>
<name>A0AAD7EGK6_9AGAR</name>
<dbReference type="EMBL" id="JARIHO010000047">
    <property type="protein sequence ID" value="KAJ7323313.1"/>
    <property type="molecule type" value="Genomic_DNA"/>
</dbReference>
<evidence type="ECO:0000313" key="3">
    <source>
        <dbReference type="Proteomes" id="UP001218218"/>
    </source>
</evidence>
<evidence type="ECO:0000313" key="2">
    <source>
        <dbReference type="EMBL" id="KAJ7323313.1"/>
    </source>
</evidence>